<dbReference type="Gene3D" id="1.10.10.10">
    <property type="entry name" value="Winged helix-like DNA-binding domain superfamily/Winged helix DNA-binding domain"/>
    <property type="match status" value="1"/>
</dbReference>
<dbReference type="InterPro" id="IPR016159">
    <property type="entry name" value="Cullin_repeat-like_dom_sf"/>
</dbReference>
<dbReference type="PANTHER" id="PTHR11932">
    <property type="entry name" value="CULLIN"/>
    <property type="match status" value="1"/>
</dbReference>
<name>A0A3D8Q699_9HELO</name>
<dbReference type="SMART" id="SM00182">
    <property type="entry name" value="CULLIN"/>
    <property type="match status" value="1"/>
</dbReference>
<evidence type="ECO:0000313" key="6">
    <source>
        <dbReference type="EMBL" id="RDW57346.1"/>
    </source>
</evidence>
<proteinExistence type="inferred from homology"/>
<dbReference type="Gene3D" id="1.20.1310.10">
    <property type="entry name" value="Cullin Repeats"/>
    <property type="match status" value="4"/>
</dbReference>
<dbReference type="Pfam" id="PF10557">
    <property type="entry name" value="Cullin_Nedd8"/>
    <property type="match status" value="1"/>
</dbReference>
<dbReference type="SUPFAM" id="SSF48403">
    <property type="entry name" value="Ankyrin repeat"/>
    <property type="match status" value="1"/>
</dbReference>
<organism evidence="6 7">
    <name type="scientific">Coleophoma crateriformis</name>
    <dbReference type="NCBI Taxonomy" id="565419"/>
    <lineage>
        <taxon>Eukaryota</taxon>
        <taxon>Fungi</taxon>
        <taxon>Dikarya</taxon>
        <taxon>Ascomycota</taxon>
        <taxon>Pezizomycotina</taxon>
        <taxon>Leotiomycetes</taxon>
        <taxon>Helotiales</taxon>
        <taxon>Dermateaceae</taxon>
        <taxon>Coleophoma</taxon>
    </lineage>
</organism>
<dbReference type="PROSITE" id="PS50069">
    <property type="entry name" value="CULLIN_2"/>
    <property type="match status" value="1"/>
</dbReference>
<gene>
    <name evidence="6" type="ORF">BP5796_12796</name>
</gene>
<reference evidence="6 7" key="1">
    <citation type="journal article" date="2018" name="IMA Fungus">
        <title>IMA Genome-F 9: Draft genome sequence of Annulohypoxylon stygium, Aspergillus mulundensis, Berkeleyomyces basicola (syn. Thielaviopsis basicola), Ceratocystis smalleyi, two Cercospora beticola strains, Coleophoma cylindrospora, Fusarium fracticaudum, Phialophora cf. hyalina, and Morchella septimelata.</title>
        <authorList>
            <person name="Wingfield B.D."/>
            <person name="Bills G.F."/>
            <person name="Dong Y."/>
            <person name="Huang W."/>
            <person name="Nel W.J."/>
            <person name="Swalarsk-Parry B.S."/>
            <person name="Vaghefi N."/>
            <person name="Wilken P.M."/>
            <person name="An Z."/>
            <person name="de Beer Z.W."/>
            <person name="De Vos L."/>
            <person name="Chen L."/>
            <person name="Duong T.A."/>
            <person name="Gao Y."/>
            <person name="Hammerbacher A."/>
            <person name="Kikkert J.R."/>
            <person name="Li Y."/>
            <person name="Li H."/>
            <person name="Li K."/>
            <person name="Li Q."/>
            <person name="Liu X."/>
            <person name="Ma X."/>
            <person name="Naidoo K."/>
            <person name="Pethybridge S.J."/>
            <person name="Sun J."/>
            <person name="Steenkamp E.T."/>
            <person name="van der Nest M.A."/>
            <person name="van Wyk S."/>
            <person name="Wingfield M.J."/>
            <person name="Xiong C."/>
            <person name="Yue Q."/>
            <person name="Zhang X."/>
        </authorList>
    </citation>
    <scope>NUCLEOTIDE SEQUENCE [LARGE SCALE GENOMIC DNA]</scope>
    <source>
        <strain evidence="6 7">BP5796</strain>
    </source>
</reference>
<accession>A0A3D8Q699</accession>
<dbReference type="InterPro" id="IPR036770">
    <property type="entry name" value="Ankyrin_rpt-contain_sf"/>
</dbReference>
<dbReference type="Pfam" id="PF00888">
    <property type="entry name" value="Cullin"/>
    <property type="match status" value="1"/>
</dbReference>
<dbReference type="InterPro" id="IPR045093">
    <property type="entry name" value="Cullin"/>
</dbReference>
<dbReference type="InterPro" id="IPR036388">
    <property type="entry name" value="WH-like_DNA-bd_sf"/>
</dbReference>
<dbReference type="OrthoDB" id="27073at2759"/>
<feature type="domain" description="Cullin family profile" evidence="5">
    <location>
        <begin position="1015"/>
        <end position="1248"/>
    </location>
</feature>
<feature type="region of interest" description="Disordered" evidence="4">
    <location>
        <begin position="1"/>
        <end position="22"/>
    </location>
</feature>
<evidence type="ECO:0000256" key="2">
    <source>
        <dbReference type="PROSITE-ProRule" id="PRU00330"/>
    </source>
</evidence>
<dbReference type="GO" id="GO:0006511">
    <property type="term" value="P:ubiquitin-dependent protein catabolic process"/>
    <property type="evidence" value="ECO:0007669"/>
    <property type="project" value="InterPro"/>
</dbReference>
<evidence type="ECO:0000259" key="5">
    <source>
        <dbReference type="PROSITE" id="PS50069"/>
    </source>
</evidence>
<comment type="similarity">
    <text evidence="1 2 3">Belongs to the cullin family.</text>
</comment>
<evidence type="ECO:0000313" key="7">
    <source>
        <dbReference type="Proteomes" id="UP000256328"/>
    </source>
</evidence>
<evidence type="ECO:0000256" key="1">
    <source>
        <dbReference type="ARBA" id="ARBA00006019"/>
    </source>
</evidence>
<keyword evidence="7" id="KW-1185">Reference proteome</keyword>
<protein>
    <recommendedName>
        <fullName evidence="5">Cullin family profile domain-containing protein</fullName>
    </recommendedName>
</protein>
<dbReference type="InterPro" id="IPR036317">
    <property type="entry name" value="Cullin_homology_sf"/>
</dbReference>
<dbReference type="GO" id="GO:0031625">
    <property type="term" value="F:ubiquitin protein ligase binding"/>
    <property type="evidence" value="ECO:0007669"/>
    <property type="project" value="InterPro"/>
</dbReference>
<dbReference type="InterPro" id="IPR016158">
    <property type="entry name" value="Cullin_homology"/>
</dbReference>
<dbReference type="Proteomes" id="UP000256328">
    <property type="component" value="Unassembled WGS sequence"/>
</dbReference>
<dbReference type="SUPFAM" id="SSF46785">
    <property type="entry name" value="Winged helix' DNA-binding domain"/>
    <property type="match status" value="1"/>
</dbReference>
<feature type="compositionally biased region" description="Basic and acidic residues" evidence="4">
    <location>
        <begin position="8"/>
        <end position="18"/>
    </location>
</feature>
<dbReference type="Gene3D" id="1.25.40.20">
    <property type="entry name" value="Ankyrin repeat-containing domain"/>
    <property type="match status" value="1"/>
</dbReference>
<dbReference type="SUPFAM" id="SSF74788">
    <property type="entry name" value="Cullin repeat-like"/>
    <property type="match status" value="1"/>
</dbReference>
<evidence type="ECO:0000256" key="4">
    <source>
        <dbReference type="SAM" id="MobiDB-lite"/>
    </source>
</evidence>
<comment type="caution">
    <text evidence="6">The sequence shown here is derived from an EMBL/GenBank/DDBJ whole genome shotgun (WGS) entry which is preliminary data.</text>
</comment>
<dbReference type="EMBL" id="PDLN01000023">
    <property type="protein sequence ID" value="RDW57346.1"/>
    <property type="molecule type" value="Genomic_DNA"/>
</dbReference>
<dbReference type="SUPFAM" id="SSF75632">
    <property type="entry name" value="Cullin homology domain"/>
    <property type="match status" value="1"/>
</dbReference>
<dbReference type="InterPro" id="IPR019559">
    <property type="entry name" value="Cullin_neddylation_domain"/>
</dbReference>
<dbReference type="SMART" id="SM00884">
    <property type="entry name" value="Cullin_Nedd8"/>
    <property type="match status" value="1"/>
</dbReference>
<dbReference type="InterPro" id="IPR001373">
    <property type="entry name" value="Cullin_N"/>
</dbReference>
<evidence type="ECO:0000256" key="3">
    <source>
        <dbReference type="RuleBase" id="RU003829"/>
    </source>
</evidence>
<dbReference type="Pfam" id="PF26557">
    <property type="entry name" value="Cullin_AB"/>
    <property type="match status" value="1"/>
</dbReference>
<dbReference type="FunFam" id="1.20.1310.10:FF:000001">
    <property type="entry name" value="Cullin 3"/>
    <property type="match status" value="1"/>
</dbReference>
<sequence length="1375" mass="155002">MVKLGHAHWADPDRRDSIEQSQSMRMEWASKIPLLPSRVTTCWPAKLPAQSCLRDAMHQLEELLILRYLDFWQGEPNPPGCVWDPAMHGKSVDNAQPTIVLGVISDKFRRNAKRIFTDHEFRLDPRGIAVEYYHKGLDFCSGSPEHGQAYTEVPTAAGLGSWNQGQPTINGALIRVGSVECTLGGLIAVDGEIFGLTVAHAFEKGDINARGEFSAAWAFEIGLIPETAVNQPVPRPTLRRPGLGQIGYLQQKRLAPTSPALKSGDWDWALCSLENVSSYTPIPVPNGATLLPKKIVEEDPSNSPVLVCTESATPIRGTILQDYSLVALPGSRMFQRMWVVVLERRVVPGDCGAWVIDANENDLYGHIIAGKPGTNTAYIALARDIFRDICNQVGAFQVTMPSLADLTDVTQNAIQLGGSTFPEIPKVSTGTGGQVGTAGIIKSLQESATQGYQRKEIIGPSERQGSSRMDSLDDQIPGWTAAPDIPDMEGNELIAASQDGDTEKVQQLLRAGTQQSVGAGLREAAKRGHLETVQAFLDAQVCGMVALEDALIDTAGTGHTEIVQLLLNDSNWDMEGLDHAIRQALAEATKWGQTGVVTFLQELLKSRQGSSGSEIIPALLDARSYGHDLAWMNIMSRSVLALPFAGDLDSTWRYLEVRIRTVLSERGTTSLDMNDVRHHPSMCGAHLLGEDIYQKLVDFLDAHLLQVAIQARTCSGHALVAFYAQEWVHYTAAAKYVDKTFSYLNRHFIRRELDEGRRSIFDIYHLHLRLWRKTLLTQIGDQVRESIFNIMDIQRQGEVIDNNLVRIFWESLVSLENEDDPKRLHFYNVSFQTPLLKSTKDFFEDQSKLFLAENGFTEYIKYARRQLYEEEQRAKLYLHESAKQPLLKTCEEALVRDHTALLQNGFVDLLNGCHYYEVQTIYGLLSRVPDTLRPLHTAFETYVRTMALSSITNMINGLDEVEPRSYVNAMFQIYRECKTLVSRALDNDPAFNRALSRACKEVFNHNPACGGSGRKAAELLATYADLVLKKAGTGREADDRDNILTRITTVLEFIEDKDVFQTFYSRKLGRRLRTRGTDYDQIENEMITKLRGPCGIGYTNSLQRMLRDIKVSKDLENGFKEYIKEDGNIELQKIGGSYHVLSQNSWPLLPPSNHFSPPMEIGEICTRFQSFYDQRYQGRKLTWLWKHCSGELQAKYASSRTPYRFQVSLYQMVILLLFNSSEMKTYQEIMDVTELKSEALNASLDIFLDAKVLCLGPEEDNTRRNYRPDMVLRLNKSFKSKKIRINLNIISKAEQKKDSIEGYKSIDIERSIITRATLVRIMKARKKLKYNELVVECITQLQSRFMLKDVMVKRAIDELMDNNYIDRADGDELVL</sequence>
<dbReference type="InterPro" id="IPR036390">
    <property type="entry name" value="WH_DNA-bd_sf"/>
</dbReference>
<dbReference type="Gene3D" id="3.30.230.130">
    <property type="entry name" value="Cullin, Chain C, Domain 2"/>
    <property type="match status" value="1"/>
</dbReference>
<dbReference type="InterPro" id="IPR059120">
    <property type="entry name" value="Cullin-like_AB"/>
</dbReference>